<evidence type="ECO:0000256" key="2">
    <source>
        <dbReference type="ARBA" id="ARBA00007798"/>
    </source>
</evidence>
<dbReference type="AlphaFoldDB" id="A0A8H7KHQ4"/>
<keyword evidence="4" id="KW-0805">Transcription regulation</keyword>
<dbReference type="EMBL" id="JABXXO010000006">
    <property type="protein sequence ID" value="KAF7776462.1"/>
    <property type="molecule type" value="Genomic_DNA"/>
</dbReference>
<dbReference type="GO" id="GO:0032783">
    <property type="term" value="C:super elongation complex"/>
    <property type="evidence" value="ECO:0007669"/>
    <property type="project" value="InterPro"/>
</dbReference>
<evidence type="ECO:0000256" key="7">
    <source>
        <dbReference type="ARBA" id="ARBA00023242"/>
    </source>
</evidence>
<feature type="domain" description="Transcription elongation factor Eaf N-terminal" evidence="9">
    <location>
        <begin position="16"/>
        <end position="136"/>
    </location>
</feature>
<dbReference type="GO" id="GO:0003711">
    <property type="term" value="F:transcription elongation factor activity"/>
    <property type="evidence" value="ECO:0007669"/>
    <property type="project" value="TreeGrafter"/>
</dbReference>
<feature type="compositionally biased region" description="Low complexity" evidence="8">
    <location>
        <begin position="317"/>
        <end position="329"/>
    </location>
</feature>
<dbReference type="PANTHER" id="PTHR15970">
    <property type="entry name" value="ELL-ASSOCIATED FACTOR EAF"/>
    <property type="match status" value="1"/>
</dbReference>
<evidence type="ECO:0000313" key="11">
    <source>
        <dbReference type="Proteomes" id="UP000629468"/>
    </source>
</evidence>
<feature type="compositionally biased region" description="Acidic residues" evidence="8">
    <location>
        <begin position="464"/>
        <end position="478"/>
    </location>
</feature>
<feature type="compositionally biased region" description="Acidic residues" evidence="8">
    <location>
        <begin position="353"/>
        <end position="374"/>
    </location>
</feature>
<comment type="similarity">
    <text evidence="2">Belongs to the EAF family.</text>
</comment>
<evidence type="ECO:0000256" key="8">
    <source>
        <dbReference type="SAM" id="MobiDB-lite"/>
    </source>
</evidence>
<feature type="compositionally biased region" description="Basic and acidic residues" evidence="8">
    <location>
        <begin position="203"/>
        <end position="214"/>
    </location>
</feature>
<evidence type="ECO:0000256" key="6">
    <source>
        <dbReference type="ARBA" id="ARBA00023163"/>
    </source>
</evidence>
<feature type="compositionally biased region" description="Low complexity" evidence="8">
    <location>
        <begin position="338"/>
        <end position="352"/>
    </location>
</feature>
<sequence length="478" mass="51761">MASASTSWMPAQGKFQVNIGSSLNRALKARKQGGTPPATNPRRNLPDRDFYSFRYNFKPPSIDATKPGTVEIKKGRDKEKSQVALELSSQAGEANIYAGNETQAKEWDCVLVYDDETGAYTLEKVDSFVSLTFERKRTAAKPHSPVPSSPTDKDAEGEDDDDLEKELLGLTEDIPLAEKVKPKQQQQQQQQQRPQPATRPPPQKKEVKEPERRISPVPEAKLPPKPQPAKPARQTNVQPKPRAPPPTTNMGQPPASASVPVPTPASKPKVVQTKKRKEPELTAPSDPEVEVLSFGQPAKRAKAEATSKAPTPPPAPSFALPGISSSGFFQPPPPPKTQKPSVPAVPPTTAATEDSDKEDWEEVANAETDLEPESEPVPRALSYHSDEGDVGGGDAYGDADDGNGEDEGLFGDEDPDMEDELAKQLNEELDGDFLEVAMTEAPPSDVQPLSWGQLAEAQGVTADYDSDEYSSSEDSDED</sequence>
<evidence type="ECO:0000256" key="4">
    <source>
        <dbReference type="ARBA" id="ARBA00023015"/>
    </source>
</evidence>
<dbReference type="Proteomes" id="UP000629468">
    <property type="component" value="Unassembled WGS sequence"/>
</dbReference>
<proteinExistence type="inferred from homology"/>
<feature type="compositionally biased region" description="Acidic residues" evidence="8">
    <location>
        <begin position="397"/>
        <end position="418"/>
    </location>
</feature>
<accession>A0A8H7KHQ4</accession>
<reference evidence="10 11" key="1">
    <citation type="journal article" name="Sci. Rep.">
        <title>Telomere-to-telomere assembled and centromere annotated genomes of the two main subspecies of the button mushroom Agaricus bisporus reveal especially polymorphic chromosome ends.</title>
        <authorList>
            <person name="Sonnenberg A.S.M."/>
            <person name="Sedaghat-Telgerd N."/>
            <person name="Lavrijssen B."/>
            <person name="Ohm R.A."/>
            <person name="Hendrickx P.M."/>
            <person name="Scholtmeijer K."/>
            <person name="Baars J.J.P."/>
            <person name="van Peer A."/>
        </authorList>
    </citation>
    <scope>NUCLEOTIDE SEQUENCE [LARGE SCALE GENOMIC DNA]</scope>
    <source>
        <strain evidence="10 11">H119_p4</strain>
    </source>
</reference>
<evidence type="ECO:0000256" key="5">
    <source>
        <dbReference type="ARBA" id="ARBA00023159"/>
    </source>
</evidence>
<dbReference type="Pfam" id="PF09816">
    <property type="entry name" value="EAF"/>
    <property type="match status" value="1"/>
</dbReference>
<feature type="region of interest" description="Disordered" evidence="8">
    <location>
        <begin position="28"/>
        <end position="47"/>
    </location>
</feature>
<feature type="compositionally biased region" description="Low complexity" evidence="8">
    <location>
        <begin position="253"/>
        <end position="271"/>
    </location>
</feature>
<dbReference type="GO" id="GO:0006368">
    <property type="term" value="P:transcription elongation by RNA polymerase II"/>
    <property type="evidence" value="ECO:0007669"/>
    <property type="project" value="InterPro"/>
</dbReference>
<feature type="compositionally biased region" description="Acidic residues" evidence="8">
    <location>
        <begin position="155"/>
        <end position="164"/>
    </location>
</feature>
<keyword evidence="7" id="KW-0539">Nucleus</keyword>
<feature type="compositionally biased region" description="Low complexity" evidence="8">
    <location>
        <begin position="183"/>
        <end position="196"/>
    </location>
</feature>
<keyword evidence="6" id="KW-0804">Transcription</keyword>
<evidence type="ECO:0000313" key="10">
    <source>
        <dbReference type="EMBL" id="KAF7776462.1"/>
    </source>
</evidence>
<gene>
    <name evidence="10" type="ORF">Agabi119p4_4855</name>
</gene>
<evidence type="ECO:0000256" key="3">
    <source>
        <dbReference type="ARBA" id="ARBA00022553"/>
    </source>
</evidence>
<comment type="caution">
    <text evidence="10">The sequence shown here is derived from an EMBL/GenBank/DDBJ whole genome shotgun (WGS) entry which is preliminary data.</text>
</comment>
<name>A0A8H7KHQ4_AGABI</name>
<comment type="subcellular location">
    <subcellularLocation>
        <location evidence="1">Nucleus</location>
    </subcellularLocation>
</comment>
<evidence type="ECO:0000256" key="1">
    <source>
        <dbReference type="ARBA" id="ARBA00004123"/>
    </source>
</evidence>
<keyword evidence="5" id="KW-0010">Activator</keyword>
<evidence type="ECO:0000259" key="9">
    <source>
        <dbReference type="Pfam" id="PF09816"/>
    </source>
</evidence>
<dbReference type="InterPro" id="IPR019194">
    <property type="entry name" value="Tscrpt_elong_fac_Eaf_N"/>
</dbReference>
<feature type="region of interest" description="Disordered" evidence="8">
    <location>
        <begin position="135"/>
        <end position="418"/>
    </location>
</feature>
<dbReference type="InterPro" id="IPR027093">
    <property type="entry name" value="EAF_fam"/>
</dbReference>
<organism evidence="10 11">
    <name type="scientific">Agaricus bisporus var. burnettii</name>
    <dbReference type="NCBI Taxonomy" id="192524"/>
    <lineage>
        <taxon>Eukaryota</taxon>
        <taxon>Fungi</taxon>
        <taxon>Dikarya</taxon>
        <taxon>Basidiomycota</taxon>
        <taxon>Agaricomycotina</taxon>
        <taxon>Agaricomycetes</taxon>
        <taxon>Agaricomycetidae</taxon>
        <taxon>Agaricales</taxon>
        <taxon>Agaricineae</taxon>
        <taxon>Agaricaceae</taxon>
        <taxon>Agaricus</taxon>
    </lineage>
</organism>
<feature type="region of interest" description="Disordered" evidence="8">
    <location>
        <begin position="438"/>
        <end position="478"/>
    </location>
</feature>
<keyword evidence="3" id="KW-0597">Phosphoprotein</keyword>
<protein>
    <recommendedName>
        <fullName evidence="9">Transcription elongation factor Eaf N-terminal domain-containing protein</fullName>
    </recommendedName>
</protein>
<dbReference type="PANTHER" id="PTHR15970:SF2">
    <property type="entry name" value="ELL-ASSOCIATED FACTOR EAF"/>
    <property type="match status" value="1"/>
</dbReference>